<dbReference type="Gene3D" id="3.40.50.2000">
    <property type="entry name" value="Glycogen Phosphorylase B"/>
    <property type="match status" value="1"/>
</dbReference>
<accession>A0ABX2FS30</accession>
<gene>
    <name evidence="3" type="ORF">HNP98_002645</name>
</gene>
<dbReference type="Proteomes" id="UP000779507">
    <property type="component" value="Unassembled WGS sequence"/>
</dbReference>
<reference evidence="3 4" key="1">
    <citation type="submission" date="2020-05" db="EMBL/GenBank/DDBJ databases">
        <title>Genomic Encyclopedia of Type Strains, Phase IV (KMG-V): Genome sequencing to study the core and pangenomes of soil and plant-associated prokaryotes.</title>
        <authorList>
            <person name="Whitman W."/>
        </authorList>
    </citation>
    <scope>NUCLEOTIDE SEQUENCE [LARGE SCALE GENOMIC DNA]</scope>
    <source>
        <strain evidence="3 4">9A</strain>
    </source>
</reference>
<dbReference type="Pfam" id="PF13302">
    <property type="entry name" value="Acetyltransf_3"/>
    <property type="match status" value="1"/>
</dbReference>
<evidence type="ECO:0000313" key="4">
    <source>
        <dbReference type="Proteomes" id="UP000779507"/>
    </source>
</evidence>
<dbReference type="Gene3D" id="3.40.50.11190">
    <property type="match status" value="1"/>
</dbReference>
<dbReference type="Gene3D" id="3.40.630.30">
    <property type="match status" value="1"/>
</dbReference>
<name>A0ABX2FS30_9BACT</name>
<evidence type="ECO:0000259" key="2">
    <source>
        <dbReference type="PROSITE" id="PS51186"/>
    </source>
</evidence>
<dbReference type="PANTHER" id="PTHR46067:SF27">
    <property type="entry name" value="ACYL-COA N-ACYLTRANSFERASES (NAT) SUPERFAMILY PROTEIN"/>
    <property type="match status" value="1"/>
</dbReference>
<proteinExistence type="predicted"/>
<dbReference type="EMBL" id="JABSNP010000011">
    <property type="protein sequence ID" value="NRT19811.1"/>
    <property type="molecule type" value="Genomic_DNA"/>
</dbReference>
<dbReference type="PROSITE" id="PS51186">
    <property type="entry name" value="GNAT"/>
    <property type="match status" value="1"/>
</dbReference>
<sequence length="516" mass="54241">MAAPSNPKTPGADAPGPNKNPPRQPARLVLRADGGAAIGLGHVMRLLALADIVRGQFAEIIFAVRAPAAALQALMAEAGLTVQALPEQPLAAEAEWMRQHLLRPGDVLVLDGYGFDFDYQRAVRSEGVVLVCLDDVHAFPFAADLVINPAGGVSEEVYDLRQPGARLIAGPAFAPLRAAFRVDSGAPSADPDTVLLCLGGADPRRLTQQTAAQLLALPAAAVRQLHVVVGPAYQGWDVLCDWGAAQNRLALHRALTAPELAALMRDCGAAVLSPSTISYEYCAAGGGLLFTLPTADNQHDLNHFLRAAGLALPYPSAANVLTSPEAGRVGAQLQAAQRLHFDGLAPGRLRQALAAVQVAPPAFHLRPVEAADAELLLAWTNDPVVRQHSFNPQPVPPAAHETWLRARRADSQSLLLLAVDARSAAPVGLVRFEVAGPVATLSYQLAAEWRGHGLAAPLLLAGTAAVLGQFPQVRRVRGQVQATNLASVRAFERAGFARAAPEADTPAGGLTFVWLA</sequence>
<protein>
    <submittedName>
        <fullName evidence="3">UDP-2,4-diacetamido-2,4, 6-trideoxy-beta-L-altropyranose hydrolase</fullName>
    </submittedName>
</protein>
<dbReference type="RefSeq" id="WP_173810513.1">
    <property type="nucleotide sequence ID" value="NZ_JABSNP010000011.1"/>
</dbReference>
<dbReference type="NCBIfam" id="TIGR03590">
    <property type="entry name" value="PseG"/>
    <property type="match status" value="1"/>
</dbReference>
<dbReference type="SUPFAM" id="SSF55729">
    <property type="entry name" value="Acyl-CoA N-acyltransferases (Nat)"/>
    <property type="match status" value="1"/>
</dbReference>
<feature type="region of interest" description="Disordered" evidence="1">
    <location>
        <begin position="1"/>
        <end position="25"/>
    </location>
</feature>
<organism evidence="3 4">
    <name type="scientific">Hymenobacter caeli</name>
    <dbReference type="NCBI Taxonomy" id="2735894"/>
    <lineage>
        <taxon>Bacteria</taxon>
        <taxon>Pseudomonadati</taxon>
        <taxon>Bacteroidota</taxon>
        <taxon>Cytophagia</taxon>
        <taxon>Cytophagales</taxon>
        <taxon>Hymenobacteraceae</taxon>
        <taxon>Hymenobacter</taxon>
    </lineage>
</organism>
<dbReference type="PANTHER" id="PTHR46067">
    <property type="entry name" value="ACYL-COA N-ACYLTRANSFERASES (NAT) SUPERFAMILY PROTEIN"/>
    <property type="match status" value="1"/>
</dbReference>
<dbReference type="GO" id="GO:0016787">
    <property type="term" value="F:hydrolase activity"/>
    <property type="evidence" value="ECO:0007669"/>
    <property type="project" value="UniProtKB-KW"/>
</dbReference>
<keyword evidence="4" id="KW-1185">Reference proteome</keyword>
<dbReference type="InterPro" id="IPR016181">
    <property type="entry name" value="Acyl_CoA_acyltransferase"/>
</dbReference>
<comment type="caution">
    <text evidence="3">The sequence shown here is derived from an EMBL/GenBank/DDBJ whole genome shotgun (WGS) entry which is preliminary data.</text>
</comment>
<evidence type="ECO:0000256" key="1">
    <source>
        <dbReference type="SAM" id="MobiDB-lite"/>
    </source>
</evidence>
<keyword evidence="3" id="KW-0378">Hydrolase</keyword>
<evidence type="ECO:0000313" key="3">
    <source>
        <dbReference type="EMBL" id="NRT19811.1"/>
    </source>
</evidence>
<feature type="domain" description="N-acetyltransferase" evidence="2">
    <location>
        <begin position="363"/>
        <end position="516"/>
    </location>
</feature>
<dbReference type="InterPro" id="IPR020023">
    <property type="entry name" value="PseG"/>
</dbReference>
<dbReference type="InterPro" id="IPR000182">
    <property type="entry name" value="GNAT_dom"/>
</dbReference>